<dbReference type="EMBL" id="CM029043">
    <property type="protein sequence ID" value="KAG2613692.1"/>
    <property type="molecule type" value="Genomic_DNA"/>
</dbReference>
<reference evidence="2" key="1">
    <citation type="submission" date="2020-05" db="EMBL/GenBank/DDBJ databases">
        <title>WGS assembly of Panicum virgatum.</title>
        <authorList>
            <person name="Lovell J.T."/>
            <person name="Jenkins J."/>
            <person name="Shu S."/>
            <person name="Juenger T.E."/>
            <person name="Schmutz J."/>
        </authorList>
    </citation>
    <scope>NUCLEOTIDE SEQUENCE</scope>
    <source>
        <strain evidence="2">AP13</strain>
    </source>
</reference>
<dbReference type="Proteomes" id="UP000823388">
    <property type="component" value="Chromosome 4K"/>
</dbReference>
<keyword evidence="3" id="KW-1185">Reference proteome</keyword>
<name>A0A8T0TNT2_PANVG</name>
<feature type="compositionally biased region" description="Basic residues" evidence="1">
    <location>
        <begin position="207"/>
        <end position="217"/>
    </location>
</feature>
<sequence>MIPGRSRKSSIPPSPSIRSTMACFIALALAAASPCLRSALRSRPRGSSKPLRRRGRGLSAMNAPLPWMGWDGRVGLDLDADLGEGERGATRRKDEGAAAARLGGRGAGAVDMGWAGLGCVELGTVTASSCATASDASADASALPPRAPPPPRLGVPPPPPLQPRGSSVTASFASSPPPGVHVLSPENRRPLTSSFAAHAAYAAWRPARPRPLSRNRRPPLLSSYLSPL</sequence>
<gene>
    <name evidence="2" type="ORF">PVAP13_4KG407401</name>
</gene>
<organism evidence="2 3">
    <name type="scientific">Panicum virgatum</name>
    <name type="common">Blackwell switchgrass</name>
    <dbReference type="NCBI Taxonomy" id="38727"/>
    <lineage>
        <taxon>Eukaryota</taxon>
        <taxon>Viridiplantae</taxon>
        <taxon>Streptophyta</taxon>
        <taxon>Embryophyta</taxon>
        <taxon>Tracheophyta</taxon>
        <taxon>Spermatophyta</taxon>
        <taxon>Magnoliopsida</taxon>
        <taxon>Liliopsida</taxon>
        <taxon>Poales</taxon>
        <taxon>Poaceae</taxon>
        <taxon>PACMAD clade</taxon>
        <taxon>Panicoideae</taxon>
        <taxon>Panicodae</taxon>
        <taxon>Paniceae</taxon>
        <taxon>Panicinae</taxon>
        <taxon>Panicum</taxon>
        <taxon>Panicum sect. Hiantes</taxon>
    </lineage>
</organism>
<evidence type="ECO:0000313" key="2">
    <source>
        <dbReference type="EMBL" id="KAG2613692.1"/>
    </source>
</evidence>
<evidence type="ECO:0000313" key="3">
    <source>
        <dbReference type="Proteomes" id="UP000823388"/>
    </source>
</evidence>
<comment type="caution">
    <text evidence="2">The sequence shown here is derived from an EMBL/GenBank/DDBJ whole genome shotgun (WGS) entry which is preliminary data.</text>
</comment>
<evidence type="ECO:0000256" key="1">
    <source>
        <dbReference type="SAM" id="MobiDB-lite"/>
    </source>
</evidence>
<feature type="region of interest" description="Disordered" evidence="1">
    <location>
        <begin position="137"/>
        <end position="187"/>
    </location>
</feature>
<feature type="compositionally biased region" description="Low complexity" evidence="1">
    <location>
        <begin position="218"/>
        <end position="228"/>
    </location>
</feature>
<protein>
    <submittedName>
        <fullName evidence="2">Uncharacterized protein</fullName>
    </submittedName>
</protein>
<accession>A0A8T0TNT2</accession>
<dbReference type="AlphaFoldDB" id="A0A8T0TNT2"/>
<proteinExistence type="predicted"/>
<feature type="region of interest" description="Disordered" evidence="1">
    <location>
        <begin position="206"/>
        <end position="228"/>
    </location>
</feature>
<feature type="compositionally biased region" description="Pro residues" evidence="1">
    <location>
        <begin position="145"/>
        <end position="162"/>
    </location>
</feature>